<keyword evidence="4" id="KW-1185">Reference proteome</keyword>
<keyword evidence="2" id="KW-0812">Transmembrane</keyword>
<dbReference type="InterPro" id="IPR050327">
    <property type="entry name" value="Proton-linked_MCT"/>
</dbReference>
<feature type="transmembrane region" description="Helical" evidence="2">
    <location>
        <begin position="219"/>
        <end position="241"/>
    </location>
</feature>
<reference evidence="4" key="2">
    <citation type="journal article" date="2016" name="Sci. Rep.">
        <title>Dictyocaulus viviparus genome, variome and transcriptome elucidate lungworm biology and support future intervention.</title>
        <authorList>
            <person name="McNulty S.N."/>
            <person name="Strube C."/>
            <person name="Rosa B.A."/>
            <person name="Martin J.C."/>
            <person name="Tyagi R."/>
            <person name="Choi Y.J."/>
            <person name="Wang Q."/>
            <person name="Hallsworth Pepin K."/>
            <person name="Zhang X."/>
            <person name="Ozersky P."/>
            <person name="Wilson R.K."/>
            <person name="Sternberg P.W."/>
            <person name="Gasser R.B."/>
            <person name="Mitreva M."/>
        </authorList>
    </citation>
    <scope>NUCLEOTIDE SEQUENCE [LARGE SCALE GENOMIC DNA]</scope>
    <source>
        <strain evidence="4">HannoverDv2000</strain>
    </source>
</reference>
<dbReference type="PANTHER" id="PTHR11360:SF297">
    <property type="entry name" value="MFS DOMAIN-CONTAINING PROTEIN"/>
    <property type="match status" value="1"/>
</dbReference>
<name>A0A0D8XAZ1_DICVI</name>
<dbReference type="Gene3D" id="1.20.1250.20">
    <property type="entry name" value="MFS general substrate transporter like domains"/>
    <property type="match status" value="1"/>
</dbReference>
<feature type="transmembrane region" description="Helical" evidence="2">
    <location>
        <begin position="186"/>
        <end position="207"/>
    </location>
</feature>
<dbReference type="AlphaFoldDB" id="A0A0D8XAZ1"/>
<feature type="transmembrane region" description="Helical" evidence="2">
    <location>
        <begin position="343"/>
        <end position="366"/>
    </location>
</feature>
<evidence type="ECO:0000256" key="2">
    <source>
        <dbReference type="SAM" id="Phobius"/>
    </source>
</evidence>
<feature type="compositionally biased region" description="Acidic residues" evidence="1">
    <location>
        <begin position="63"/>
        <end position="80"/>
    </location>
</feature>
<evidence type="ECO:0000313" key="4">
    <source>
        <dbReference type="Proteomes" id="UP000053766"/>
    </source>
</evidence>
<protein>
    <recommendedName>
        <fullName evidence="5">Major facilitator superfamily (MFS) profile domain-containing protein</fullName>
    </recommendedName>
</protein>
<dbReference type="GO" id="GO:0008028">
    <property type="term" value="F:monocarboxylic acid transmembrane transporter activity"/>
    <property type="evidence" value="ECO:0007669"/>
    <property type="project" value="TreeGrafter"/>
</dbReference>
<dbReference type="Proteomes" id="UP000053766">
    <property type="component" value="Unassembled WGS sequence"/>
</dbReference>
<reference evidence="3 4" key="1">
    <citation type="submission" date="2013-11" db="EMBL/GenBank/DDBJ databases">
        <title>Draft genome of the bovine lungworm Dictyocaulus viviparus.</title>
        <authorList>
            <person name="Mitreva M."/>
        </authorList>
    </citation>
    <scope>NUCLEOTIDE SEQUENCE [LARGE SCALE GENOMIC DNA]</scope>
    <source>
        <strain evidence="3 4">HannoverDv2000</strain>
    </source>
</reference>
<organism evidence="3 4">
    <name type="scientific">Dictyocaulus viviparus</name>
    <name type="common">Bovine lungworm</name>
    <dbReference type="NCBI Taxonomy" id="29172"/>
    <lineage>
        <taxon>Eukaryota</taxon>
        <taxon>Metazoa</taxon>
        <taxon>Ecdysozoa</taxon>
        <taxon>Nematoda</taxon>
        <taxon>Chromadorea</taxon>
        <taxon>Rhabditida</taxon>
        <taxon>Rhabditina</taxon>
        <taxon>Rhabditomorpha</taxon>
        <taxon>Strongyloidea</taxon>
        <taxon>Metastrongylidae</taxon>
        <taxon>Dictyocaulus</taxon>
    </lineage>
</organism>
<dbReference type="PANTHER" id="PTHR11360">
    <property type="entry name" value="MONOCARBOXYLATE TRANSPORTER"/>
    <property type="match status" value="1"/>
</dbReference>
<evidence type="ECO:0008006" key="5">
    <source>
        <dbReference type="Google" id="ProtNLM"/>
    </source>
</evidence>
<feature type="transmembrane region" description="Helical" evidence="2">
    <location>
        <begin position="313"/>
        <end position="331"/>
    </location>
</feature>
<dbReference type="Pfam" id="PF07690">
    <property type="entry name" value="MFS_1"/>
    <property type="match status" value="1"/>
</dbReference>
<proteinExistence type="predicted"/>
<dbReference type="SUPFAM" id="SSF103473">
    <property type="entry name" value="MFS general substrate transporter"/>
    <property type="match status" value="1"/>
</dbReference>
<gene>
    <name evidence="3" type="ORF">DICVIV_13230</name>
</gene>
<dbReference type="InterPro" id="IPR036259">
    <property type="entry name" value="MFS_trans_sf"/>
</dbReference>
<sequence>MLGGQLKNLEHLNLHLNNSPCTTVHCKAQRNKATMSVDAINALDDSGQRIMKIQVPKSTSSDEFLENEELSTDSDSEMSNDGDSSSSELSDKCLDQVKQNNPNVENGLQKFDHRNTETSFPMSARFLRSSLAPGMTGNRVPAGNAVARFRGPVGLIAYQGKVPSAPTLAVRKNEKILLQSFTLKRFLMSVTSLYFVLDVPYVFFYDYAVDNLQIEQTSAAWLTSIIGVANLLSTWICGVISDAGCVKLRLFTVYGVAMCGLAACMWFVILAHNTLGMALICAFFGFFISSNYVLQSVMLTSMWEDMRNFQSSYALTSFCEGIATLFGPPLIGYIRDCTGSYKLVFIVSGFLCLFSAILSFVVQTIINGRTEKPRET</sequence>
<dbReference type="InterPro" id="IPR011701">
    <property type="entry name" value="MFS"/>
</dbReference>
<feature type="region of interest" description="Disordered" evidence="1">
    <location>
        <begin position="55"/>
        <end position="90"/>
    </location>
</feature>
<accession>A0A0D8XAZ1</accession>
<dbReference type="OrthoDB" id="410267at2759"/>
<evidence type="ECO:0000256" key="1">
    <source>
        <dbReference type="SAM" id="MobiDB-lite"/>
    </source>
</evidence>
<keyword evidence="2" id="KW-1133">Transmembrane helix</keyword>
<dbReference type="EMBL" id="KN717008">
    <property type="protein sequence ID" value="KJH40809.1"/>
    <property type="molecule type" value="Genomic_DNA"/>
</dbReference>
<feature type="transmembrane region" description="Helical" evidence="2">
    <location>
        <begin position="248"/>
        <end position="269"/>
    </location>
</feature>
<evidence type="ECO:0000313" key="3">
    <source>
        <dbReference type="EMBL" id="KJH40809.1"/>
    </source>
</evidence>
<feature type="transmembrane region" description="Helical" evidence="2">
    <location>
        <begin position="275"/>
        <end position="293"/>
    </location>
</feature>
<keyword evidence="2" id="KW-0472">Membrane</keyword>